<reference evidence="3 4" key="1">
    <citation type="submission" date="2022-10" db="EMBL/GenBank/DDBJ databases">
        <title>Kaistella sp. BT-6-1-3.</title>
        <authorList>
            <person name="Ai J."/>
            <person name="Deng Z."/>
        </authorList>
    </citation>
    <scope>NUCLEOTIDE SEQUENCE [LARGE SCALE GENOMIC DNA]</scope>
    <source>
        <strain evidence="3 4">BT6-1-3</strain>
    </source>
</reference>
<accession>A0ABT3JNV3</accession>
<evidence type="ECO:0000313" key="4">
    <source>
        <dbReference type="Proteomes" id="UP001209107"/>
    </source>
</evidence>
<keyword evidence="4" id="KW-1185">Reference proteome</keyword>
<feature type="compositionally biased region" description="Acidic residues" evidence="1">
    <location>
        <begin position="940"/>
        <end position="957"/>
    </location>
</feature>
<protein>
    <submittedName>
        <fullName evidence="3">Z1 domain-containing protein</fullName>
    </submittedName>
</protein>
<feature type="region of interest" description="Disordered" evidence="1">
    <location>
        <begin position="938"/>
        <end position="957"/>
    </location>
</feature>
<evidence type="ECO:0000256" key="1">
    <source>
        <dbReference type="SAM" id="MobiDB-lite"/>
    </source>
</evidence>
<evidence type="ECO:0000313" key="3">
    <source>
        <dbReference type="EMBL" id="MCW4452461.1"/>
    </source>
</evidence>
<organism evidence="3 4">
    <name type="scientific">Kaistella yananensis</name>
    <dbReference type="NCBI Taxonomy" id="2989820"/>
    <lineage>
        <taxon>Bacteria</taxon>
        <taxon>Pseudomonadati</taxon>
        <taxon>Bacteroidota</taxon>
        <taxon>Flavobacteriia</taxon>
        <taxon>Flavobacteriales</taxon>
        <taxon>Weeksellaceae</taxon>
        <taxon>Chryseobacterium group</taxon>
        <taxon>Kaistella</taxon>
    </lineage>
</organism>
<comment type="caution">
    <text evidence="3">The sequence shown here is derived from an EMBL/GenBank/DDBJ whole genome shotgun (WGS) entry which is preliminary data.</text>
</comment>
<feature type="domain" description="Putative endonuclease Z1" evidence="2">
    <location>
        <begin position="441"/>
        <end position="683"/>
    </location>
</feature>
<dbReference type="Proteomes" id="UP001209107">
    <property type="component" value="Unassembled WGS sequence"/>
</dbReference>
<proteinExistence type="predicted"/>
<dbReference type="Pfam" id="PF10593">
    <property type="entry name" value="Z1"/>
    <property type="match status" value="1"/>
</dbReference>
<dbReference type="InterPro" id="IPR018310">
    <property type="entry name" value="Put_endonuclease_Z1-dom"/>
</dbReference>
<dbReference type="Gene3D" id="3.40.50.300">
    <property type="entry name" value="P-loop containing nucleotide triphosphate hydrolases"/>
    <property type="match status" value="1"/>
</dbReference>
<dbReference type="RefSeq" id="WP_265144586.1">
    <property type="nucleotide sequence ID" value="NZ_JAPCHZ010000005.1"/>
</dbReference>
<dbReference type="SUPFAM" id="SSF52540">
    <property type="entry name" value="P-loop containing nucleoside triphosphate hydrolases"/>
    <property type="match status" value="1"/>
</dbReference>
<dbReference type="EMBL" id="JAPCHZ010000005">
    <property type="protein sequence ID" value="MCW4452461.1"/>
    <property type="molecule type" value="Genomic_DNA"/>
</dbReference>
<sequence>MNDVNQTAKLICHAYLNLIPRDSIDDDTISKIIKDKISSAIEFQSIDKELLFELLRADFSIGSGAITELYDENVTPWLNDEKANIDFELWNRYKLDMQKNDPSFPVNDLDDFTNRILDKCVNPKKKASWDRRGMVVGHVQSGKTSNYVGLINKATDAGYKVIIVIAGTISSLRRQTQERIDSGYIGRNSSAFIRENQNKIIGVGKINVDTDIYSLTSSYYKSGDEGDFSQSVANRLNIPIGKNPVVFVIKKNKSILENLIDWFSKDVNAKIVDGSPKLFDVPVLIIDDEADAASVNASKSIEDIKTINKLIRTLLNLFNQNTFIGYTATPYANLFISQEHKEELTTIVKNKEYKIGEDLFPRDFIINIKAPSNYIGAAKIFGFENPEGDEKEPLDIFRAIDRFNGFDNKNNPIYEGDFDPPFFRTVNKFNKENLPEYLPKSLEKAIQSFILTCAIRRLRGHENKHNSMLIHVALLVKWIDRVASLVNKKTKEYANAIRSEDAGILQELKELYETDFVPTTDNVLENLDYKDIRIKQHSWEEVKGELKKAVSKIDVRSVHGTRSTTNLEYHNIEEIDYNRHENGLSVIAVGGSRLSRGITLEGLSVSYYLRTTKMYDSLMQMGRWFGYRLGYVDLCRLYTTEQIFEWFNHITMATEEMRNDFDEMTASHQRPKDFRLKVRNHHGLMTITSLAKLHFSKNIEISFSGTNPQTYQLLKTKSAIESNFKNFQSLLDIGNKPFEIIKHKETDVIPRYVLIKDFDKEKIAAFLDNFKIDLLRIKNARLGEYILTQNEIKEWSVTIVSNTDVKTFIDFNGGSKKGERANNADVKTYQVQIGNETLELGCSVRNQQLLREGEYYLISKNQIDDTVDRQVDLVVSGLKKNDAIKIEREKEKKGLLLIYALDERGTPDVNNGIPIIGYSLHFPKIENEVKTSYTTTIFDGFDEDPQEDDDSPNNDND</sequence>
<dbReference type="InterPro" id="IPR027417">
    <property type="entry name" value="P-loop_NTPase"/>
</dbReference>
<evidence type="ECO:0000259" key="2">
    <source>
        <dbReference type="Pfam" id="PF10593"/>
    </source>
</evidence>
<gene>
    <name evidence="3" type="ORF">OK344_09590</name>
</gene>
<name>A0ABT3JNV3_9FLAO</name>